<keyword evidence="4" id="KW-1185">Reference proteome</keyword>
<protein>
    <recommendedName>
        <fullName evidence="2">Glycoside-hydrolase family GH114 TIM-barrel domain-containing protein</fullName>
    </recommendedName>
</protein>
<dbReference type="AlphaFoldDB" id="A0A8J4DTM0"/>
<dbReference type="SUPFAM" id="SSF51445">
    <property type="entry name" value="(Trans)glycosidases"/>
    <property type="match status" value="1"/>
</dbReference>
<proteinExistence type="predicted"/>
<dbReference type="InterPro" id="IPR004352">
    <property type="entry name" value="GH114_TIM-barrel"/>
</dbReference>
<evidence type="ECO:0000256" key="1">
    <source>
        <dbReference type="SAM" id="SignalP"/>
    </source>
</evidence>
<evidence type="ECO:0000313" key="4">
    <source>
        <dbReference type="Proteomes" id="UP000619260"/>
    </source>
</evidence>
<evidence type="ECO:0000259" key="2">
    <source>
        <dbReference type="Pfam" id="PF03537"/>
    </source>
</evidence>
<dbReference type="PROSITE" id="PS51318">
    <property type="entry name" value="TAT"/>
    <property type="match status" value="1"/>
</dbReference>
<keyword evidence="1" id="KW-0732">Signal</keyword>
<feature type="domain" description="Glycoside-hydrolase family GH114 TIM-barrel" evidence="2">
    <location>
        <begin position="48"/>
        <end position="289"/>
    </location>
</feature>
<dbReference type="InterPro" id="IPR017853">
    <property type="entry name" value="GH"/>
</dbReference>
<dbReference type="Proteomes" id="UP000619260">
    <property type="component" value="Unassembled WGS sequence"/>
</dbReference>
<comment type="caution">
    <text evidence="3">The sequence shown here is derived from an EMBL/GenBank/DDBJ whole genome shotgun (WGS) entry which is preliminary data.</text>
</comment>
<dbReference type="InterPro" id="IPR013785">
    <property type="entry name" value="Aldolase_TIM"/>
</dbReference>
<dbReference type="Pfam" id="PF03537">
    <property type="entry name" value="Glyco_hydro_114"/>
    <property type="match status" value="1"/>
</dbReference>
<evidence type="ECO:0000313" key="3">
    <source>
        <dbReference type="EMBL" id="GIJ49138.1"/>
    </source>
</evidence>
<dbReference type="RefSeq" id="WP_203902598.1">
    <property type="nucleotide sequence ID" value="NZ_BOPF01000024.1"/>
</dbReference>
<dbReference type="EMBL" id="BOPF01000024">
    <property type="protein sequence ID" value="GIJ49138.1"/>
    <property type="molecule type" value="Genomic_DNA"/>
</dbReference>
<sequence length="305" mass="32492">MSTSLFRRHARALLVGAATATLAVAAVAFSGVPAADAAAISYPKPRAKFDYQIGGAYTPPSGVTVVSRDRGDDPAPGLYNICYVNGFQGQPGAANVEGTSAWFKATSERAALLLKRNNGQYFEDPEWPGEIMFDIRTDAKRRSLANIVGGWIARCAADGFQAVEIDNLDTFTRSFVSGSSGATYISEDNAKAYARLLTAAAHANGLAVAQKNTLELELDANGDLTQPNMGRELGFDFGIVEECGANTDSEYAECQLYKQVWGGAMFVIEYTRAGYNTACTALRGTASVIRRDVSVSPGGPYQFCG</sequence>
<feature type="chain" id="PRO_5039238609" description="Glycoside-hydrolase family GH114 TIM-barrel domain-containing protein" evidence="1">
    <location>
        <begin position="26"/>
        <end position="305"/>
    </location>
</feature>
<dbReference type="PANTHER" id="PTHR35273:SF2">
    <property type="entry name" value="ALPHA-GALACTOSIDASE"/>
    <property type="match status" value="1"/>
</dbReference>
<organism evidence="3 4">
    <name type="scientific">Virgisporangium aliadipatigenens</name>
    <dbReference type="NCBI Taxonomy" id="741659"/>
    <lineage>
        <taxon>Bacteria</taxon>
        <taxon>Bacillati</taxon>
        <taxon>Actinomycetota</taxon>
        <taxon>Actinomycetes</taxon>
        <taxon>Micromonosporales</taxon>
        <taxon>Micromonosporaceae</taxon>
        <taxon>Virgisporangium</taxon>
    </lineage>
</organism>
<name>A0A8J4DTM0_9ACTN</name>
<dbReference type="InterPro" id="IPR006311">
    <property type="entry name" value="TAT_signal"/>
</dbReference>
<gene>
    <name evidence="3" type="ORF">Val02_60240</name>
</gene>
<dbReference type="PANTHER" id="PTHR35273">
    <property type="entry name" value="ALPHA-1,4 POLYGALACTOSAMINIDASE, PUTATIVE (AFU_ORTHOLOGUE AFUA_3G07890)-RELATED"/>
    <property type="match status" value="1"/>
</dbReference>
<accession>A0A8J4DTM0</accession>
<feature type="signal peptide" evidence="1">
    <location>
        <begin position="1"/>
        <end position="25"/>
    </location>
</feature>
<dbReference type="Gene3D" id="3.20.20.70">
    <property type="entry name" value="Aldolase class I"/>
    <property type="match status" value="1"/>
</dbReference>
<reference evidence="3" key="1">
    <citation type="submission" date="2021-01" db="EMBL/GenBank/DDBJ databases">
        <title>Whole genome shotgun sequence of Virgisporangium aliadipatigenens NBRC 105644.</title>
        <authorList>
            <person name="Komaki H."/>
            <person name="Tamura T."/>
        </authorList>
    </citation>
    <scope>NUCLEOTIDE SEQUENCE</scope>
    <source>
        <strain evidence="3">NBRC 105644</strain>
    </source>
</reference>